<evidence type="ECO:0000313" key="2">
    <source>
        <dbReference type="EMBL" id="CAE6931455.1"/>
    </source>
</evidence>
<feature type="region of interest" description="Disordered" evidence="1">
    <location>
        <begin position="496"/>
        <end position="537"/>
    </location>
</feature>
<dbReference type="AlphaFoldDB" id="A0A812H049"/>
<dbReference type="EMBL" id="CAJNDS010000043">
    <property type="protein sequence ID" value="CAE6931455.1"/>
    <property type="molecule type" value="Genomic_DNA"/>
</dbReference>
<proteinExistence type="predicted"/>
<dbReference type="SUPFAM" id="SSF52047">
    <property type="entry name" value="RNI-like"/>
    <property type="match status" value="1"/>
</dbReference>
<sequence length="537" mass="60676">MKNMLRWKEEDTSQGGQGQRAVFEPEPPAPPAKATGQGGNDPWGYQLEEAVSRFTEKEGDRSKVWLFIDYMSLHQYKRDDHQQRIFKLALDSMHILYAHEVVRVEIINKLTPPDRKAEVEKVRPTIHVYQESCSRVVETPIYDLTANSVPYSERGWCQAEKEWANLRETFAAGDVPLPPELFSKQMDLLKFTHRNDADLVKKLQEEVFHIKVTGTTKLNLKLSQQEVPILCQALKSYKNLEMVIVRDTPLGCAGAVAILQTGARHIFLDACHLGDDEARAMAEVLRQTPSVENLTLRNTQISRQGVQELKEAARVFNAVDLDIHSNEAFAVAAGEDRSSEGNAWDLDVRKMHWYSHYRHTVFAMIQACHDEGAEGIALMAVAPELQNVVTLKEWPCLEEDLPIAYNGRKYPFFDSQGREVIPFSMITFRKVALPDLREELETATRRGKYAIIASCSEAHFQEAEKAIRKHNTDRPPGHGLAKRAWATAWDVYGGSASHPAEPSPAPLPPSPVWPQRPSIGSTSSYRERVSRMRSSAL</sequence>
<name>A0A812H049_9DINO</name>
<gene>
    <name evidence="2" type="primary">UVR8</name>
    <name evidence="2" type="ORF">SNAT2548_LOCUS857</name>
</gene>
<accession>A0A812H049</accession>
<feature type="compositionally biased region" description="Pro residues" evidence="1">
    <location>
        <begin position="501"/>
        <end position="514"/>
    </location>
</feature>
<dbReference type="InterPro" id="IPR032675">
    <property type="entry name" value="LRR_dom_sf"/>
</dbReference>
<dbReference type="Proteomes" id="UP000604046">
    <property type="component" value="Unassembled WGS sequence"/>
</dbReference>
<feature type="region of interest" description="Disordered" evidence="1">
    <location>
        <begin position="1"/>
        <end position="42"/>
    </location>
</feature>
<comment type="caution">
    <text evidence="2">The sequence shown here is derived from an EMBL/GenBank/DDBJ whole genome shotgun (WGS) entry which is preliminary data.</text>
</comment>
<reference evidence="2" key="1">
    <citation type="submission" date="2021-02" db="EMBL/GenBank/DDBJ databases">
        <authorList>
            <person name="Dougan E. K."/>
            <person name="Rhodes N."/>
            <person name="Thang M."/>
            <person name="Chan C."/>
        </authorList>
    </citation>
    <scope>NUCLEOTIDE SEQUENCE</scope>
</reference>
<keyword evidence="3" id="KW-1185">Reference proteome</keyword>
<evidence type="ECO:0000313" key="3">
    <source>
        <dbReference type="Proteomes" id="UP000604046"/>
    </source>
</evidence>
<feature type="compositionally biased region" description="Basic and acidic residues" evidence="1">
    <location>
        <begin position="1"/>
        <end position="11"/>
    </location>
</feature>
<dbReference type="OrthoDB" id="418508at2759"/>
<protein>
    <submittedName>
        <fullName evidence="2">UVR8 protein</fullName>
    </submittedName>
</protein>
<dbReference type="Gene3D" id="3.80.10.10">
    <property type="entry name" value="Ribonuclease Inhibitor"/>
    <property type="match status" value="1"/>
</dbReference>
<evidence type="ECO:0000256" key="1">
    <source>
        <dbReference type="SAM" id="MobiDB-lite"/>
    </source>
</evidence>
<organism evidence="2 3">
    <name type="scientific">Symbiodinium natans</name>
    <dbReference type="NCBI Taxonomy" id="878477"/>
    <lineage>
        <taxon>Eukaryota</taxon>
        <taxon>Sar</taxon>
        <taxon>Alveolata</taxon>
        <taxon>Dinophyceae</taxon>
        <taxon>Suessiales</taxon>
        <taxon>Symbiodiniaceae</taxon>
        <taxon>Symbiodinium</taxon>
    </lineage>
</organism>